<feature type="transmembrane region" description="Helical" evidence="1">
    <location>
        <begin position="7"/>
        <end position="30"/>
    </location>
</feature>
<organism evidence="2">
    <name type="scientific">bioreactor metagenome</name>
    <dbReference type="NCBI Taxonomy" id="1076179"/>
    <lineage>
        <taxon>unclassified sequences</taxon>
        <taxon>metagenomes</taxon>
        <taxon>ecological metagenomes</taxon>
    </lineage>
</organism>
<keyword evidence="1" id="KW-1133">Transmembrane helix</keyword>
<sequence length="39" mass="4150">MVRAIGAVVWVLAAGVLGILFGEVWCFLAVGGHDRLHCL</sequence>
<reference evidence="2" key="1">
    <citation type="submission" date="2019-08" db="EMBL/GenBank/DDBJ databases">
        <authorList>
            <person name="Kucharzyk K."/>
            <person name="Murdoch R.W."/>
            <person name="Higgins S."/>
            <person name="Loffler F."/>
        </authorList>
    </citation>
    <scope>NUCLEOTIDE SEQUENCE</scope>
</reference>
<evidence type="ECO:0000256" key="1">
    <source>
        <dbReference type="SAM" id="Phobius"/>
    </source>
</evidence>
<protein>
    <submittedName>
        <fullName evidence="2">Uncharacterized protein</fullName>
    </submittedName>
</protein>
<keyword evidence="1" id="KW-0812">Transmembrane</keyword>
<name>A0A644YWP5_9ZZZZ</name>
<dbReference type="AlphaFoldDB" id="A0A644YWP5"/>
<proteinExistence type="predicted"/>
<comment type="caution">
    <text evidence="2">The sequence shown here is derived from an EMBL/GenBank/DDBJ whole genome shotgun (WGS) entry which is preliminary data.</text>
</comment>
<evidence type="ECO:0000313" key="2">
    <source>
        <dbReference type="EMBL" id="MPM30883.1"/>
    </source>
</evidence>
<dbReference type="EMBL" id="VSSQ01005917">
    <property type="protein sequence ID" value="MPM30883.1"/>
    <property type="molecule type" value="Genomic_DNA"/>
</dbReference>
<gene>
    <name evidence="2" type="ORF">SDC9_77435</name>
</gene>
<accession>A0A644YWP5</accession>
<keyword evidence="1" id="KW-0472">Membrane</keyword>